<dbReference type="GO" id="GO:0016740">
    <property type="term" value="F:transferase activity"/>
    <property type="evidence" value="ECO:0007669"/>
    <property type="project" value="UniProtKB-KW"/>
</dbReference>
<protein>
    <submittedName>
        <fullName evidence="3">Glutathione synthase/Ribosomal protein S6 modification enzyme (Glutaminyl transferase)</fullName>
    </submittedName>
</protein>
<evidence type="ECO:0000259" key="1">
    <source>
        <dbReference type="Pfam" id="PF08443"/>
    </source>
</evidence>
<dbReference type="GO" id="GO:0009432">
    <property type="term" value="P:SOS response"/>
    <property type="evidence" value="ECO:0007669"/>
    <property type="project" value="TreeGrafter"/>
</dbReference>
<dbReference type="SUPFAM" id="SSF56059">
    <property type="entry name" value="Glutathione synthetase ATP-binding domain-like"/>
    <property type="match status" value="1"/>
</dbReference>
<evidence type="ECO:0000259" key="2">
    <source>
        <dbReference type="Pfam" id="PF21068"/>
    </source>
</evidence>
<dbReference type="GO" id="GO:0018169">
    <property type="term" value="F:ribosomal S6-glutamic acid ligase activity"/>
    <property type="evidence" value="ECO:0007669"/>
    <property type="project" value="TreeGrafter"/>
</dbReference>
<sequence>MILCITHSQDFYNIDLFFEYLTSKKIPFFRLNSDCFNHQIKVSLNDSSFTIADESGNEISSDDIKAVWHRKTWSIQVPEELDDNYRSIFFNEYQSLRLNFLTALEHLPWVNPLQSERNIESNKILQLKIAKKNGLTIPETLFSNNEDAVKDFFRNFCNGKAIAKLHGTISASMDGHEMMSTIVFDEDSFEHLSDIASCPMIFQPYIYKQYELRIVYINGEFFTGKINNSIHADWRVSRSDFFWEKYDLPEAIENSLNLMMKEMGLIFGAIDMIKSTDGNYYFLEVNPQGEWGMLQKELNFPIAEKIADYLINRIYTNEQ</sequence>
<dbReference type="EMBL" id="LR215974">
    <property type="protein sequence ID" value="VFB05425.1"/>
    <property type="molecule type" value="Genomic_DNA"/>
</dbReference>
<keyword evidence="3" id="KW-0808">Transferase</keyword>
<dbReference type="KEGG" id="ctai:NCTC12078_03498"/>
<reference evidence="3 4" key="1">
    <citation type="submission" date="2019-02" db="EMBL/GenBank/DDBJ databases">
        <authorList>
            <consortium name="Pathogen Informatics"/>
        </authorList>
    </citation>
    <scope>NUCLEOTIDE SEQUENCE [LARGE SCALE GENOMIC DNA]</scope>
    <source>
        <strain evidence="3 4">3012STDY6944375</strain>
    </source>
</reference>
<dbReference type="PANTHER" id="PTHR21621:SF0">
    <property type="entry name" value="BETA-CITRYLGLUTAMATE SYNTHASE B-RELATED"/>
    <property type="match status" value="1"/>
</dbReference>
<accession>A0A4U8WJU2</accession>
<dbReference type="PANTHER" id="PTHR21621">
    <property type="entry name" value="RIBOSOMAL PROTEIN S6 MODIFICATION PROTEIN"/>
    <property type="match status" value="1"/>
</dbReference>
<dbReference type="Gene3D" id="3.30.470.20">
    <property type="entry name" value="ATP-grasp fold, B domain"/>
    <property type="match status" value="1"/>
</dbReference>
<feature type="domain" description="MvdD-like pre-ATP grasp" evidence="2">
    <location>
        <begin position="1"/>
        <end position="116"/>
    </location>
</feature>
<dbReference type="Pfam" id="PF08443">
    <property type="entry name" value="RimK"/>
    <property type="match status" value="1"/>
</dbReference>
<dbReference type="RefSeq" id="WP_130915352.1">
    <property type="nucleotide sequence ID" value="NZ_LR215974.1"/>
</dbReference>
<feature type="domain" description="ATP-grasp fold RimK-type" evidence="1">
    <location>
        <begin position="121"/>
        <end position="310"/>
    </location>
</feature>
<dbReference type="Proteomes" id="UP000290013">
    <property type="component" value="Chromosome"/>
</dbReference>
<dbReference type="Pfam" id="PF21068">
    <property type="entry name" value="ATPgraspMvdD"/>
    <property type="match status" value="1"/>
</dbReference>
<gene>
    <name evidence="3" type="ORF">NCTC12078_03498</name>
</gene>
<evidence type="ECO:0000313" key="4">
    <source>
        <dbReference type="Proteomes" id="UP000290013"/>
    </source>
</evidence>
<dbReference type="AlphaFoldDB" id="A0A4U8WJU2"/>
<organism evidence="3 4">
    <name type="scientific">Chryseobacterium taihuense</name>
    <dbReference type="NCBI Taxonomy" id="1141221"/>
    <lineage>
        <taxon>Bacteria</taxon>
        <taxon>Pseudomonadati</taxon>
        <taxon>Bacteroidota</taxon>
        <taxon>Flavobacteriia</taxon>
        <taxon>Flavobacteriales</taxon>
        <taxon>Weeksellaceae</taxon>
        <taxon>Chryseobacterium group</taxon>
        <taxon>Chryseobacterium</taxon>
    </lineage>
</organism>
<evidence type="ECO:0000313" key="3">
    <source>
        <dbReference type="EMBL" id="VFB05425.1"/>
    </source>
</evidence>
<proteinExistence type="predicted"/>
<dbReference type="InterPro" id="IPR048936">
    <property type="entry name" value="MvdD-like_ATPgrasp"/>
</dbReference>
<dbReference type="InterPro" id="IPR013651">
    <property type="entry name" value="ATP-grasp_RimK-type"/>
</dbReference>
<name>A0A4U8WJU2_9FLAO</name>
<dbReference type="GO" id="GO:0005737">
    <property type="term" value="C:cytoplasm"/>
    <property type="evidence" value="ECO:0007669"/>
    <property type="project" value="TreeGrafter"/>
</dbReference>